<feature type="chain" id="PRO_5034689856" evidence="1">
    <location>
        <begin position="21"/>
        <end position="72"/>
    </location>
</feature>
<gene>
    <name evidence="2" type="ORF">D9613_006577</name>
</gene>
<evidence type="ECO:0000256" key="1">
    <source>
        <dbReference type="SAM" id="SignalP"/>
    </source>
</evidence>
<protein>
    <submittedName>
        <fullName evidence="2">Uncharacterized protein</fullName>
    </submittedName>
</protein>
<keyword evidence="1" id="KW-0732">Signal</keyword>
<accession>A0A8H4QGR5</accession>
<sequence>MKFAAITFITSVAFVSQVLANPAATAPAATPTKFHCGGPDNLVCPPGYGCCGPIIVGVGGTCIKGPIDCPLL</sequence>
<dbReference type="EMBL" id="JAACJL010000058">
    <property type="protein sequence ID" value="KAF4610495.1"/>
    <property type="molecule type" value="Genomic_DNA"/>
</dbReference>
<dbReference type="Proteomes" id="UP000521872">
    <property type="component" value="Unassembled WGS sequence"/>
</dbReference>
<evidence type="ECO:0000313" key="2">
    <source>
        <dbReference type="EMBL" id="KAF4610495.1"/>
    </source>
</evidence>
<comment type="caution">
    <text evidence="2">The sequence shown here is derived from an EMBL/GenBank/DDBJ whole genome shotgun (WGS) entry which is preliminary data.</text>
</comment>
<proteinExistence type="predicted"/>
<feature type="signal peptide" evidence="1">
    <location>
        <begin position="1"/>
        <end position="20"/>
    </location>
</feature>
<reference evidence="2 3" key="1">
    <citation type="submission" date="2019-12" db="EMBL/GenBank/DDBJ databases">
        <authorList>
            <person name="Floudas D."/>
            <person name="Bentzer J."/>
            <person name="Ahren D."/>
            <person name="Johansson T."/>
            <person name="Persson P."/>
            <person name="Tunlid A."/>
        </authorList>
    </citation>
    <scope>NUCLEOTIDE SEQUENCE [LARGE SCALE GENOMIC DNA]</scope>
    <source>
        <strain evidence="2 3">CBS 102.39</strain>
    </source>
</reference>
<organism evidence="2 3">
    <name type="scientific">Agrocybe pediades</name>
    <dbReference type="NCBI Taxonomy" id="84607"/>
    <lineage>
        <taxon>Eukaryota</taxon>
        <taxon>Fungi</taxon>
        <taxon>Dikarya</taxon>
        <taxon>Basidiomycota</taxon>
        <taxon>Agaricomycotina</taxon>
        <taxon>Agaricomycetes</taxon>
        <taxon>Agaricomycetidae</taxon>
        <taxon>Agaricales</taxon>
        <taxon>Agaricineae</taxon>
        <taxon>Strophariaceae</taxon>
        <taxon>Agrocybe</taxon>
    </lineage>
</organism>
<evidence type="ECO:0000313" key="3">
    <source>
        <dbReference type="Proteomes" id="UP000521872"/>
    </source>
</evidence>
<name>A0A8H4QGR5_9AGAR</name>
<dbReference type="AlphaFoldDB" id="A0A8H4QGR5"/>
<keyword evidence="3" id="KW-1185">Reference proteome</keyword>